<dbReference type="OrthoDB" id="9803871at2"/>
<evidence type="ECO:0000256" key="2">
    <source>
        <dbReference type="ARBA" id="ARBA00022490"/>
    </source>
</evidence>
<name>A0A2P8CK79_9BACT</name>
<dbReference type="Proteomes" id="UP000240621">
    <property type="component" value="Unassembled WGS sequence"/>
</dbReference>
<feature type="active site" description="Nucleophile" evidence="8">
    <location>
        <position position="10"/>
    </location>
</feature>
<comment type="similarity">
    <text evidence="7">Belongs to the gmhB family.</text>
</comment>
<comment type="subcellular location">
    <subcellularLocation>
        <location evidence="1 7">Cytoplasm</location>
    </subcellularLocation>
</comment>
<dbReference type="NCBIfam" id="TIGR01662">
    <property type="entry name" value="HAD-SF-IIIA"/>
    <property type="match status" value="1"/>
</dbReference>
<feature type="site" description="Stabilizes the phosphoryl group" evidence="9">
    <location>
        <position position="106"/>
    </location>
</feature>
<keyword evidence="2 7" id="KW-0963">Cytoplasm</keyword>
<dbReference type="EMBL" id="BLAU01000001">
    <property type="protein sequence ID" value="GET19971.1"/>
    <property type="molecule type" value="Genomic_DNA"/>
</dbReference>
<keyword evidence="10" id="KW-0862">Zinc</keyword>
<dbReference type="Gene3D" id="3.40.50.1000">
    <property type="entry name" value="HAD superfamily/HAD-like"/>
    <property type="match status" value="1"/>
</dbReference>
<accession>A0A2P8CK79</accession>
<evidence type="ECO:0000313" key="13">
    <source>
        <dbReference type="Proteomes" id="UP000240621"/>
    </source>
</evidence>
<evidence type="ECO:0000256" key="9">
    <source>
        <dbReference type="PIRSR" id="PIRSR004682-3"/>
    </source>
</evidence>
<dbReference type="EC" id="3.1.3.-" evidence="7"/>
<evidence type="ECO:0000256" key="8">
    <source>
        <dbReference type="PIRSR" id="PIRSR004682-1"/>
    </source>
</evidence>
<keyword evidence="10" id="KW-0460">Magnesium</keyword>
<dbReference type="InterPro" id="IPR023214">
    <property type="entry name" value="HAD_sf"/>
</dbReference>
<keyword evidence="14" id="KW-1185">Reference proteome</keyword>
<dbReference type="CDD" id="cd07503">
    <property type="entry name" value="HAD_HisB-N"/>
    <property type="match status" value="1"/>
</dbReference>
<dbReference type="Proteomes" id="UP000396862">
    <property type="component" value="Unassembled WGS sequence"/>
</dbReference>
<feature type="site" description="Stabilizes the phosphoryl group" evidence="9">
    <location>
        <position position="54"/>
    </location>
</feature>
<evidence type="ECO:0000256" key="5">
    <source>
        <dbReference type="ARBA" id="ARBA00023277"/>
    </source>
</evidence>
<dbReference type="InterPro" id="IPR036412">
    <property type="entry name" value="HAD-like_sf"/>
</dbReference>
<dbReference type="PANTHER" id="PTHR42891:SF1">
    <property type="entry name" value="D-GLYCERO-BETA-D-MANNO-HEPTOSE-1,7-BISPHOSPHATE 7-PHOSPHATASE"/>
    <property type="match status" value="1"/>
</dbReference>
<comment type="caution">
    <text evidence="12">The sequence shown here is derived from an EMBL/GenBank/DDBJ whole genome shotgun (WGS) entry which is preliminary data.</text>
</comment>
<dbReference type="GO" id="GO:0046872">
    <property type="term" value="F:metal ion binding"/>
    <property type="evidence" value="ECO:0007669"/>
    <property type="project" value="UniProtKB-KW"/>
</dbReference>
<dbReference type="GO" id="GO:0016791">
    <property type="term" value="F:phosphatase activity"/>
    <property type="evidence" value="ECO:0007669"/>
    <property type="project" value="InterPro"/>
</dbReference>
<feature type="binding site" evidence="10">
    <location>
        <position position="10"/>
    </location>
    <ligand>
        <name>Mg(2+)</name>
        <dbReference type="ChEBI" id="CHEBI:18420"/>
    </ligand>
</feature>
<proteinExistence type="inferred from homology"/>
<feature type="binding site" evidence="10">
    <location>
        <position position="93"/>
    </location>
    <ligand>
        <name>Zn(2+)</name>
        <dbReference type="ChEBI" id="CHEBI:29105"/>
    </ligand>
</feature>
<feature type="binding site" evidence="10">
    <location>
        <position position="102"/>
    </location>
    <ligand>
        <name>Zn(2+)</name>
        <dbReference type="ChEBI" id="CHEBI:29105"/>
    </ligand>
</feature>
<gene>
    <name evidence="12" type="ORF">CLV93_101307</name>
    <name evidence="11" type="ORF">JCM18694_02170</name>
</gene>
<feature type="binding site" evidence="10">
    <location>
        <position position="104"/>
    </location>
    <ligand>
        <name>Zn(2+)</name>
        <dbReference type="ChEBI" id="CHEBI:29105"/>
    </ligand>
</feature>
<reference evidence="11 14" key="2">
    <citation type="submission" date="2019-10" db="EMBL/GenBank/DDBJ databases">
        <title>Prolixibacter strains distinguished by the presence of nitrate reductase genes were adept at nitrate-dependent anaerobic corrosion of metallic iron and carbon steel.</title>
        <authorList>
            <person name="Iino T."/>
            <person name="Shono N."/>
            <person name="Ito K."/>
            <person name="Nakamura R."/>
            <person name="Sueoka K."/>
            <person name="Harayama S."/>
            <person name="Ohkuma M."/>
        </authorList>
    </citation>
    <scope>NUCLEOTIDE SEQUENCE [LARGE SCALE GENOMIC DNA]</scope>
    <source>
        <strain evidence="11 14">MIC1-1</strain>
    </source>
</reference>
<dbReference type="InterPro" id="IPR004446">
    <property type="entry name" value="Heptose_bisP_phosphatase"/>
</dbReference>
<evidence type="ECO:0000256" key="4">
    <source>
        <dbReference type="ARBA" id="ARBA00022801"/>
    </source>
</evidence>
<evidence type="ECO:0000313" key="12">
    <source>
        <dbReference type="EMBL" id="PSK85352.1"/>
    </source>
</evidence>
<sequence>MGNNQAVFIDRDGTINDKTPAYYIYTTANFKLIEGVGANLKRLQDAGYLLIVITNQGGIDKGEYTHKDVARVHRYMRELLEAEGVQLTDIFYCPHHSDIQECECRKPGTLLIDEAIEMYEIDREHSWFIGDSDIDMEAAERAGLQRIRVETNKPWGDAIQPILDDVYKP</sequence>
<dbReference type="PIRSF" id="PIRSF004682">
    <property type="entry name" value="GmhB"/>
    <property type="match status" value="1"/>
</dbReference>
<keyword evidence="5 7" id="KW-0119">Carbohydrate metabolism</keyword>
<dbReference type="EMBL" id="PYGC01000001">
    <property type="protein sequence ID" value="PSK85352.1"/>
    <property type="molecule type" value="Genomic_DNA"/>
</dbReference>
<evidence type="ECO:0000256" key="3">
    <source>
        <dbReference type="ARBA" id="ARBA00022723"/>
    </source>
</evidence>
<evidence type="ECO:0000256" key="10">
    <source>
        <dbReference type="PIRSR" id="PIRSR004682-4"/>
    </source>
</evidence>
<dbReference type="GO" id="GO:0005975">
    <property type="term" value="P:carbohydrate metabolic process"/>
    <property type="evidence" value="ECO:0007669"/>
    <property type="project" value="InterPro"/>
</dbReference>
<evidence type="ECO:0000256" key="1">
    <source>
        <dbReference type="ARBA" id="ARBA00004496"/>
    </source>
</evidence>
<dbReference type="SUPFAM" id="SSF56784">
    <property type="entry name" value="HAD-like"/>
    <property type="match status" value="1"/>
</dbReference>
<feature type="active site" description="Proton donor" evidence="8">
    <location>
        <position position="12"/>
    </location>
</feature>
<protein>
    <recommendedName>
        <fullName evidence="6 7">D,D-heptose 1,7-bisphosphate phosphatase</fullName>
        <ecNumber evidence="7">3.1.3.-</ecNumber>
    </recommendedName>
</protein>
<dbReference type="GO" id="GO:0005737">
    <property type="term" value="C:cytoplasm"/>
    <property type="evidence" value="ECO:0007669"/>
    <property type="project" value="UniProtKB-SubCell"/>
</dbReference>
<keyword evidence="4 7" id="KW-0378">Hydrolase</keyword>
<dbReference type="InterPro" id="IPR006549">
    <property type="entry name" value="HAD-SF_hydro_IIIA"/>
</dbReference>
<evidence type="ECO:0000256" key="7">
    <source>
        <dbReference type="PIRNR" id="PIRNR004682"/>
    </source>
</evidence>
<dbReference type="AlphaFoldDB" id="A0A2P8CK79"/>
<feature type="site" description="Contributes to substrate recognition" evidence="9">
    <location>
        <position position="105"/>
    </location>
</feature>
<feature type="binding site" evidence="10">
    <location>
        <position position="95"/>
    </location>
    <ligand>
        <name>Zn(2+)</name>
        <dbReference type="ChEBI" id="CHEBI:29105"/>
    </ligand>
</feature>
<dbReference type="PANTHER" id="PTHR42891">
    <property type="entry name" value="D-GLYCERO-BETA-D-MANNO-HEPTOSE-1,7-BISPHOSPHATE 7-PHOSPHATASE"/>
    <property type="match status" value="1"/>
</dbReference>
<dbReference type="NCBIfam" id="TIGR01656">
    <property type="entry name" value="Histidinol-ppas"/>
    <property type="match status" value="1"/>
</dbReference>
<keyword evidence="3 10" id="KW-0479">Metal-binding</keyword>
<reference evidence="12 13" key="1">
    <citation type="submission" date="2018-03" db="EMBL/GenBank/DDBJ databases">
        <title>Genomic Encyclopedia of Archaeal and Bacterial Type Strains, Phase II (KMG-II): from individual species to whole genera.</title>
        <authorList>
            <person name="Goeker M."/>
        </authorList>
    </citation>
    <scope>NUCLEOTIDE SEQUENCE [LARGE SCALE GENOMIC DNA]</scope>
    <source>
        <strain evidence="12 13">DSM 27267</strain>
    </source>
</reference>
<dbReference type="InterPro" id="IPR006543">
    <property type="entry name" value="Histidinol-phos"/>
</dbReference>
<evidence type="ECO:0000256" key="6">
    <source>
        <dbReference type="ARBA" id="ARBA00031828"/>
    </source>
</evidence>
<feature type="binding site" evidence="10">
    <location>
        <position position="12"/>
    </location>
    <ligand>
        <name>Mg(2+)</name>
        <dbReference type="ChEBI" id="CHEBI:18420"/>
    </ligand>
</feature>
<comment type="cofactor">
    <cofactor evidence="10">
        <name>Zn(2+)</name>
        <dbReference type="ChEBI" id="CHEBI:29105"/>
    </cofactor>
</comment>
<dbReference type="RefSeq" id="WP_106540402.1">
    <property type="nucleotide sequence ID" value="NZ_BLAU01000001.1"/>
</dbReference>
<evidence type="ECO:0000313" key="11">
    <source>
        <dbReference type="EMBL" id="GET19971.1"/>
    </source>
</evidence>
<evidence type="ECO:0000313" key="14">
    <source>
        <dbReference type="Proteomes" id="UP000396862"/>
    </source>
</evidence>
<comment type="cofactor">
    <cofactor evidence="10">
        <name>Mg(2+)</name>
        <dbReference type="ChEBI" id="CHEBI:18420"/>
    </cofactor>
</comment>
<dbReference type="Pfam" id="PF13242">
    <property type="entry name" value="Hydrolase_like"/>
    <property type="match status" value="1"/>
</dbReference>
<feature type="binding site" evidence="10">
    <location>
        <position position="131"/>
    </location>
    <ligand>
        <name>Mg(2+)</name>
        <dbReference type="ChEBI" id="CHEBI:18420"/>
    </ligand>
</feature>
<organism evidence="12 13">
    <name type="scientific">Prolixibacter denitrificans</name>
    <dbReference type="NCBI Taxonomy" id="1541063"/>
    <lineage>
        <taxon>Bacteria</taxon>
        <taxon>Pseudomonadati</taxon>
        <taxon>Bacteroidota</taxon>
        <taxon>Bacteroidia</taxon>
        <taxon>Marinilabiliales</taxon>
        <taxon>Prolixibacteraceae</taxon>
        <taxon>Prolixibacter</taxon>
    </lineage>
</organism>